<reference evidence="3 4" key="1">
    <citation type="submission" date="2019-09" db="EMBL/GenBank/DDBJ databases">
        <authorList>
            <person name="Ou C."/>
        </authorList>
    </citation>
    <scope>NUCLEOTIDE SEQUENCE [LARGE SCALE GENOMIC DNA]</scope>
    <source>
        <strain evidence="3">S2</strain>
        <tissue evidence="3">Leaf</tissue>
    </source>
</reference>
<keyword evidence="2" id="KW-0732">Signal</keyword>
<proteinExistence type="predicted"/>
<evidence type="ECO:0000256" key="1">
    <source>
        <dbReference type="SAM" id="Phobius"/>
    </source>
</evidence>
<dbReference type="Proteomes" id="UP000327157">
    <property type="component" value="Chromosome 7"/>
</dbReference>
<dbReference type="EMBL" id="SMOL01000781">
    <property type="protein sequence ID" value="KAB2594648.1"/>
    <property type="molecule type" value="Genomic_DNA"/>
</dbReference>
<reference evidence="3 4" key="3">
    <citation type="submission" date="2019-11" db="EMBL/GenBank/DDBJ databases">
        <title>A de novo genome assembly of a pear dwarfing rootstock.</title>
        <authorList>
            <person name="Wang F."/>
            <person name="Wang J."/>
            <person name="Li S."/>
            <person name="Zhang Y."/>
            <person name="Fang M."/>
            <person name="Ma L."/>
            <person name="Zhao Y."/>
            <person name="Jiang S."/>
        </authorList>
    </citation>
    <scope>NUCLEOTIDE SEQUENCE [LARGE SCALE GENOMIC DNA]</scope>
    <source>
        <strain evidence="3">S2</strain>
        <tissue evidence="3">Leaf</tissue>
    </source>
</reference>
<feature type="signal peptide" evidence="2">
    <location>
        <begin position="1"/>
        <end position="16"/>
    </location>
</feature>
<reference evidence="4" key="2">
    <citation type="submission" date="2019-10" db="EMBL/GenBank/DDBJ databases">
        <title>A de novo genome assembly of a pear dwarfing rootstock.</title>
        <authorList>
            <person name="Wang F."/>
            <person name="Wang J."/>
            <person name="Li S."/>
            <person name="Zhang Y."/>
            <person name="Fang M."/>
            <person name="Ma L."/>
            <person name="Zhao Y."/>
            <person name="Jiang S."/>
        </authorList>
    </citation>
    <scope>NUCLEOTIDE SEQUENCE [LARGE SCALE GENOMIC DNA]</scope>
</reference>
<evidence type="ECO:0000313" key="4">
    <source>
        <dbReference type="Proteomes" id="UP000327157"/>
    </source>
</evidence>
<accession>A0A5N5EUF8</accession>
<organism evidence="3 4">
    <name type="scientific">Pyrus ussuriensis x Pyrus communis</name>
    <dbReference type="NCBI Taxonomy" id="2448454"/>
    <lineage>
        <taxon>Eukaryota</taxon>
        <taxon>Viridiplantae</taxon>
        <taxon>Streptophyta</taxon>
        <taxon>Embryophyta</taxon>
        <taxon>Tracheophyta</taxon>
        <taxon>Spermatophyta</taxon>
        <taxon>Magnoliopsida</taxon>
        <taxon>eudicotyledons</taxon>
        <taxon>Gunneridae</taxon>
        <taxon>Pentapetalae</taxon>
        <taxon>rosids</taxon>
        <taxon>fabids</taxon>
        <taxon>Rosales</taxon>
        <taxon>Rosaceae</taxon>
        <taxon>Amygdaloideae</taxon>
        <taxon>Maleae</taxon>
        <taxon>Pyrus</taxon>
    </lineage>
</organism>
<evidence type="ECO:0000313" key="3">
    <source>
        <dbReference type="EMBL" id="KAB2594648.1"/>
    </source>
</evidence>
<keyword evidence="4" id="KW-1185">Reference proteome</keyword>
<feature type="chain" id="PRO_5024433895" description="Secreted protein" evidence="2">
    <location>
        <begin position="17"/>
        <end position="152"/>
    </location>
</feature>
<sequence>MLFPLALLVGLAVSSAASDQKPRGYLEIAYLAEQTWSSSRDVKTPPIAPEQGDGGTAVLSDTALPRVGECMTIILSPSLLTSTTWPMVCLSLASHFGVGWLLLFGRTMRVLFAGVARSTPFFRSSSLFVNPSSWWWQICNGGTASVVEFACY</sequence>
<keyword evidence="1" id="KW-0812">Transmembrane</keyword>
<keyword evidence="1" id="KW-0472">Membrane</keyword>
<protein>
    <recommendedName>
        <fullName evidence="5">Secreted protein</fullName>
    </recommendedName>
</protein>
<name>A0A5N5EUF8_9ROSA</name>
<comment type="caution">
    <text evidence="3">The sequence shown here is derived from an EMBL/GenBank/DDBJ whole genome shotgun (WGS) entry which is preliminary data.</text>
</comment>
<keyword evidence="1" id="KW-1133">Transmembrane helix</keyword>
<feature type="transmembrane region" description="Helical" evidence="1">
    <location>
        <begin position="85"/>
        <end position="104"/>
    </location>
</feature>
<gene>
    <name evidence="3" type="ORF">D8674_030098</name>
</gene>
<dbReference type="AlphaFoldDB" id="A0A5N5EUF8"/>
<evidence type="ECO:0000256" key="2">
    <source>
        <dbReference type="SAM" id="SignalP"/>
    </source>
</evidence>
<evidence type="ECO:0008006" key="5">
    <source>
        <dbReference type="Google" id="ProtNLM"/>
    </source>
</evidence>